<protein>
    <submittedName>
        <fullName evidence="1">Uncharacterized protein</fullName>
    </submittedName>
</protein>
<gene>
    <name evidence="1" type="ORF">NDU88_007792</name>
</gene>
<sequence length="105" mass="11090">MESGSYGCALPVWCGAGVPSQKGLTRATVARPSSASLFPSHREAAWHSSLQPRYRGSLPATLVADSLAQPMHRRDSSGAGGKMGPSRRLRARGLTYFEGLMSDGA</sequence>
<evidence type="ECO:0000313" key="2">
    <source>
        <dbReference type="Proteomes" id="UP001066276"/>
    </source>
</evidence>
<dbReference type="Proteomes" id="UP001066276">
    <property type="component" value="Chromosome 7"/>
</dbReference>
<proteinExistence type="predicted"/>
<dbReference type="EMBL" id="JANPWB010000011">
    <property type="protein sequence ID" value="KAJ1129422.1"/>
    <property type="molecule type" value="Genomic_DNA"/>
</dbReference>
<keyword evidence="2" id="KW-1185">Reference proteome</keyword>
<accession>A0AAV7PQA9</accession>
<evidence type="ECO:0000313" key="1">
    <source>
        <dbReference type="EMBL" id="KAJ1129422.1"/>
    </source>
</evidence>
<dbReference type="AlphaFoldDB" id="A0AAV7PQA9"/>
<name>A0AAV7PQA9_PLEWA</name>
<comment type="caution">
    <text evidence="1">The sequence shown here is derived from an EMBL/GenBank/DDBJ whole genome shotgun (WGS) entry which is preliminary data.</text>
</comment>
<reference evidence="1" key="1">
    <citation type="journal article" date="2022" name="bioRxiv">
        <title>Sequencing and chromosome-scale assembly of the giantPleurodeles waltlgenome.</title>
        <authorList>
            <person name="Brown T."/>
            <person name="Elewa A."/>
            <person name="Iarovenko S."/>
            <person name="Subramanian E."/>
            <person name="Araus A.J."/>
            <person name="Petzold A."/>
            <person name="Susuki M."/>
            <person name="Suzuki K.-i.T."/>
            <person name="Hayashi T."/>
            <person name="Toyoda A."/>
            <person name="Oliveira C."/>
            <person name="Osipova E."/>
            <person name="Leigh N.D."/>
            <person name="Simon A."/>
            <person name="Yun M.H."/>
        </authorList>
    </citation>
    <scope>NUCLEOTIDE SEQUENCE</scope>
    <source>
        <strain evidence="1">20211129_DDA</strain>
        <tissue evidence="1">Liver</tissue>
    </source>
</reference>
<organism evidence="1 2">
    <name type="scientific">Pleurodeles waltl</name>
    <name type="common">Iberian ribbed newt</name>
    <dbReference type="NCBI Taxonomy" id="8319"/>
    <lineage>
        <taxon>Eukaryota</taxon>
        <taxon>Metazoa</taxon>
        <taxon>Chordata</taxon>
        <taxon>Craniata</taxon>
        <taxon>Vertebrata</taxon>
        <taxon>Euteleostomi</taxon>
        <taxon>Amphibia</taxon>
        <taxon>Batrachia</taxon>
        <taxon>Caudata</taxon>
        <taxon>Salamandroidea</taxon>
        <taxon>Salamandridae</taxon>
        <taxon>Pleurodelinae</taxon>
        <taxon>Pleurodeles</taxon>
    </lineage>
</organism>